<dbReference type="Proteomes" id="UP000221222">
    <property type="component" value="Unassembled WGS sequence"/>
</dbReference>
<dbReference type="PANTHER" id="PTHR38604">
    <property type="entry name" value="PERIPLASMIC NITRATE REDUCTASE, ELECTRON TRANSFER SUBUNIT"/>
    <property type="match status" value="1"/>
</dbReference>
<feature type="binding site" description="axial binding residue" evidence="13">
    <location>
        <position position="77"/>
    </location>
    <ligand>
        <name>heme c</name>
        <dbReference type="ChEBI" id="CHEBI:61717"/>
        <label>1</label>
    </ligand>
    <ligandPart>
        <name>Fe</name>
        <dbReference type="ChEBI" id="CHEBI:18248"/>
    </ligandPart>
</feature>
<evidence type="ECO:0000256" key="6">
    <source>
        <dbReference type="ARBA" id="ARBA00022723"/>
    </source>
</evidence>
<keyword evidence="4" id="KW-0813">Transport</keyword>
<feature type="binding site" description="covalent" evidence="12">
    <location>
        <position position="95"/>
    </location>
    <ligand>
        <name>heme c</name>
        <dbReference type="ChEBI" id="CHEBI:61717"/>
        <label>1</label>
    </ligand>
</feature>
<evidence type="ECO:0000256" key="5">
    <source>
        <dbReference type="ARBA" id="ARBA00022617"/>
    </source>
</evidence>
<evidence type="ECO:0000313" key="17">
    <source>
        <dbReference type="Proteomes" id="UP000221222"/>
    </source>
</evidence>
<dbReference type="PIRSF" id="PIRSF006105">
    <property type="entry name" value="NapB"/>
    <property type="match status" value="1"/>
</dbReference>
<feature type="binding site" description="axial binding residue" evidence="13">
    <location>
        <position position="96"/>
    </location>
    <ligand>
        <name>heme c</name>
        <dbReference type="ChEBI" id="CHEBI:61717"/>
        <label>1</label>
    </ligand>
    <ligandPart>
        <name>Fe</name>
        <dbReference type="ChEBI" id="CHEBI:18248"/>
    </ligandPart>
</feature>
<keyword evidence="17" id="KW-1185">Reference proteome</keyword>
<dbReference type="KEGG" id="amol:AMOL_0405"/>
<comment type="PTM">
    <text evidence="12">Binds 2 heme C groups per subunit.</text>
</comment>
<dbReference type="PANTHER" id="PTHR38604:SF1">
    <property type="entry name" value="PERIPLASMIC NITRATE REDUCTASE, ELECTRON TRANSFER SUBUNIT"/>
    <property type="match status" value="1"/>
</dbReference>
<evidence type="ECO:0000256" key="14">
    <source>
        <dbReference type="SAM" id="MobiDB-lite"/>
    </source>
</evidence>
<reference evidence="16 17" key="1">
    <citation type="submission" date="2017-09" db="EMBL/GenBank/DDBJ databases">
        <title>Arcobacter canalis sp. nov., a new species isolated from a water canal contaminated with urban sewage.</title>
        <authorList>
            <person name="Perez-Cataluna A."/>
            <person name="Salas-Masso N."/>
            <person name="Figueras M.J."/>
        </authorList>
    </citation>
    <scope>NUCLEOTIDE SEQUENCE [LARGE SCALE GENOMIC DNA]</scope>
    <source>
        <strain evidence="16 17">F98-3</strain>
    </source>
</reference>
<comment type="subcellular location">
    <subcellularLocation>
        <location evidence="1">Periplasm</location>
    </subcellularLocation>
</comment>
<organism evidence="16 17">
    <name type="scientific">Malaciobacter molluscorum LMG 25693</name>
    <dbReference type="NCBI Taxonomy" id="870501"/>
    <lineage>
        <taxon>Bacteria</taxon>
        <taxon>Pseudomonadati</taxon>
        <taxon>Campylobacterota</taxon>
        <taxon>Epsilonproteobacteria</taxon>
        <taxon>Campylobacterales</taxon>
        <taxon>Arcobacteraceae</taxon>
        <taxon>Malaciobacter</taxon>
    </lineage>
</organism>
<dbReference type="GO" id="GO:0046872">
    <property type="term" value="F:metal ion binding"/>
    <property type="evidence" value="ECO:0007669"/>
    <property type="project" value="UniProtKB-KW"/>
</dbReference>
<sequence length="201" mass="21916">MKLTSITLGIATAAAIFIAGCATSQKTISEESLGLRKTDLYTEQSTVASKTMYKQTPPGTGEKFERSYENAPPMIPHSVEGMLPITINNNMCTTCHLPGIAESMNATPIPKTHFTNYRPDTKLDKKGEIVKDGKVVENTTDVTLAKEKKLDTLSGARFNCSQCHAPQSNGQLVKNNFKPDFREAGSKNSSDLIKKMDEGVK</sequence>
<dbReference type="GO" id="GO:0016491">
    <property type="term" value="F:oxidoreductase activity"/>
    <property type="evidence" value="ECO:0007669"/>
    <property type="project" value="UniProtKB-KW"/>
</dbReference>
<dbReference type="EMBL" id="CP032098">
    <property type="protein sequence ID" value="AXX91421.1"/>
    <property type="molecule type" value="Genomic_DNA"/>
</dbReference>
<name>A0A2G1DK15_9BACT</name>
<keyword evidence="8" id="KW-0574">Periplasm</keyword>
<dbReference type="InterPro" id="IPR036280">
    <property type="entry name" value="Multihaem_cyt_sf"/>
</dbReference>
<dbReference type="GO" id="GO:0042597">
    <property type="term" value="C:periplasmic space"/>
    <property type="evidence" value="ECO:0007669"/>
    <property type="project" value="UniProtKB-SubCell"/>
</dbReference>
<feature type="compositionally biased region" description="Polar residues" evidence="14">
    <location>
        <begin position="165"/>
        <end position="174"/>
    </location>
</feature>
<dbReference type="PROSITE" id="PS51257">
    <property type="entry name" value="PROKAR_LIPOPROTEIN"/>
    <property type="match status" value="1"/>
</dbReference>
<dbReference type="InterPro" id="IPR005591">
    <property type="entry name" value="NapB"/>
</dbReference>
<dbReference type="GO" id="GO:0009061">
    <property type="term" value="P:anaerobic respiration"/>
    <property type="evidence" value="ECO:0007669"/>
    <property type="project" value="InterPro"/>
</dbReference>
<proteinExistence type="inferred from homology"/>
<keyword evidence="6 13" id="KW-0479">Metal-binding</keyword>
<evidence type="ECO:0000313" key="15">
    <source>
        <dbReference type="EMBL" id="AXX91421.1"/>
    </source>
</evidence>
<evidence type="ECO:0000256" key="12">
    <source>
        <dbReference type="PIRSR" id="PIRSR006105-1"/>
    </source>
</evidence>
<comment type="similarity">
    <text evidence="2">Belongs to the NapB family.</text>
</comment>
<gene>
    <name evidence="15" type="primary">napB</name>
    <name evidence="15" type="ORF">AMOL_0405</name>
    <name evidence="16" type="ORF">CPU12_02945</name>
</gene>
<protein>
    <recommendedName>
        <fullName evidence="3">Periplasmic nitrate reductase, electron transfer subunit</fullName>
    </recommendedName>
    <alternativeName>
        <fullName evidence="11">Diheme cytochrome c NapB</fullName>
    </alternativeName>
</protein>
<evidence type="ECO:0000256" key="4">
    <source>
        <dbReference type="ARBA" id="ARBA00022448"/>
    </source>
</evidence>
<reference evidence="15 18" key="2">
    <citation type="submission" date="2018-08" db="EMBL/GenBank/DDBJ databases">
        <title>Complete genome of the Arcobacter molluscorum type strain LMG 25693.</title>
        <authorList>
            <person name="Miller W.G."/>
            <person name="Yee E."/>
            <person name="Bono J.L."/>
        </authorList>
    </citation>
    <scope>NUCLEOTIDE SEQUENCE [LARGE SCALE GENOMIC DNA]</scope>
    <source>
        <strain evidence="15 18">CECT 7696</strain>
    </source>
</reference>
<evidence type="ECO:0000256" key="1">
    <source>
        <dbReference type="ARBA" id="ARBA00004418"/>
    </source>
</evidence>
<feature type="binding site" description="axial binding residue" evidence="13">
    <location>
        <position position="113"/>
    </location>
    <ligand>
        <name>heme c</name>
        <dbReference type="ChEBI" id="CHEBI:61717"/>
        <label>2</label>
    </ligand>
    <ligandPart>
        <name>Fe</name>
        <dbReference type="ChEBI" id="CHEBI:18248"/>
    </ligandPart>
</feature>
<keyword evidence="7" id="KW-0732">Signal</keyword>
<accession>A0A2G1DK15</accession>
<evidence type="ECO:0000256" key="11">
    <source>
        <dbReference type="ARBA" id="ARBA00031832"/>
    </source>
</evidence>
<evidence type="ECO:0000256" key="10">
    <source>
        <dbReference type="ARBA" id="ARBA00023004"/>
    </source>
</evidence>
<evidence type="ECO:0000256" key="8">
    <source>
        <dbReference type="ARBA" id="ARBA00022764"/>
    </source>
</evidence>
<keyword evidence="5 12" id="KW-0349">Heme</keyword>
<keyword evidence="9" id="KW-0249">Electron transport</keyword>
<evidence type="ECO:0000313" key="18">
    <source>
        <dbReference type="Proteomes" id="UP000262712"/>
    </source>
</evidence>
<evidence type="ECO:0000256" key="2">
    <source>
        <dbReference type="ARBA" id="ARBA00007368"/>
    </source>
</evidence>
<dbReference type="Proteomes" id="UP000262712">
    <property type="component" value="Chromosome"/>
</dbReference>
<evidence type="ECO:0000256" key="13">
    <source>
        <dbReference type="PIRSR" id="PIRSR006105-2"/>
    </source>
</evidence>
<dbReference type="AlphaFoldDB" id="A0A2G1DK15"/>
<evidence type="ECO:0000313" key="16">
    <source>
        <dbReference type="EMBL" id="PHO18832.1"/>
    </source>
</evidence>
<keyword evidence="15" id="KW-0560">Oxidoreductase</keyword>
<feature type="binding site" description="covalent" evidence="12">
    <location>
        <position position="163"/>
    </location>
    <ligand>
        <name>heme c</name>
        <dbReference type="ChEBI" id="CHEBI:61717"/>
        <label>2</label>
    </ligand>
</feature>
<feature type="region of interest" description="Disordered" evidence="14">
    <location>
        <begin position="165"/>
        <end position="201"/>
    </location>
</feature>
<dbReference type="Gene3D" id="1.10.1130.10">
    <property type="entry name" value="Flavocytochrome C3, Chain A"/>
    <property type="match status" value="1"/>
</dbReference>
<feature type="binding site" description="covalent" evidence="12">
    <location>
        <position position="160"/>
    </location>
    <ligand>
        <name>heme c</name>
        <dbReference type="ChEBI" id="CHEBI:61717"/>
        <label>2</label>
    </ligand>
</feature>
<evidence type="ECO:0000256" key="3">
    <source>
        <dbReference type="ARBA" id="ARBA00013773"/>
    </source>
</evidence>
<dbReference type="SUPFAM" id="SSF48695">
    <property type="entry name" value="Multiheme cytochromes"/>
    <property type="match status" value="1"/>
</dbReference>
<dbReference type="RefSeq" id="WP_099341591.1">
    <property type="nucleotide sequence ID" value="NZ_CP032098.1"/>
</dbReference>
<dbReference type="Pfam" id="PF03892">
    <property type="entry name" value="NapB"/>
    <property type="match status" value="2"/>
</dbReference>
<evidence type="ECO:0000256" key="7">
    <source>
        <dbReference type="ARBA" id="ARBA00022729"/>
    </source>
</evidence>
<feature type="binding site" description="axial binding residue" evidence="13">
    <location>
        <position position="164"/>
    </location>
    <ligand>
        <name>heme c</name>
        <dbReference type="ChEBI" id="CHEBI:61717"/>
        <label>2</label>
    </ligand>
    <ligandPart>
        <name>Fe</name>
        <dbReference type="ChEBI" id="CHEBI:18248"/>
    </ligandPart>
</feature>
<feature type="compositionally biased region" description="Basic and acidic residues" evidence="14">
    <location>
        <begin position="192"/>
        <end position="201"/>
    </location>
</feature>
<keyword evidence="10 13" id="KW-0408">Iron</keyword>
<evidence type="ECO:0000256" key="9">
    <source>
        <dbReference type="ARBA" id="ARBA00022982"/>
    </source>
</evidence>
<feature type="binding site" description="covalent" evidence="12">
    <location>
        <position position="92"/>
    </location>
    <ligand>
        <name>heme c</name>
        <dbReference type="ChEBI" id="CHEBI:61717"/>
        <label>1</label>
    </ligand>
</feature>
<dbReference type="EMBL" id="NXFY01000003">
    <property type="protein sequence ID" value="PHO18832.1"/>
    <property type="molecule type" value="Genomic_DNA"/>
</dbReference>